<evidence type="ECO:0000256" key="3">
    <source>
        <dbReference type="ARBA" id="ARBA00023242"/>
    </source>
</evidence>
<dbReference type="PANTHER" id="PTHR15367:SF2">
    <property type="entry name" value="DNA-DIRECTED RNA POLYMERASE III SUBUNIT"/>
    <property type="match status" value="1"/>
</dbReference>
<name>A0AA89BW58_PINIB</name>
<organism evidence="5 6">
    <name type="scientific">Pinctada imbricata</name>
    <name type="common">Atlantic pearl-oyster</name>
    <name type="synonym">Pinctada martensii</name>
    <dbReference type="NCBI Taxonomy" id="66713"/>
    <lineage>
        <taxon>Eukaryota</taxon>
        <taxon>Metazoa</taxon>
        <taxon>Spiralia</taxon>
        <taxon>Lophotrochozoa</taxon>
        <taxon>Mollusca</taxon>
        <taxon>Bivalvia</taxon>
        <taxon>Autobranchia</taxon>
        <taxon>Pteriomorphia</taxon>
        <taxon>Pterioida</taxon>
        <taxon>Pterioidea</taxon>
        <taxon>Pteriidae</taxon>
        <taxon>Pinctada</taxon>
    </lineage>
</organism>
<accession>A0AA89BW58</accession>
<dbReference type="PANTHER" id="PTHR15367">
    <property type="entry name" value="DNA-DIRECTED RNA POLYMERASE III"/>
    <property type="match status" value="1"/>
</dbReference>
<feature type="region of interest" description="Disordered" evidence="4">
    <location>
        <begin position="148"/>
        <end position="196"/>
    </location>
</feature>
<comment type="subcellular location">
    <subcellularLocation>
        <location evidence="1">Nucleus</location>
    </subcellularLocation>
</comment>
<dbReference type="Pfam" id="PF11705">
    <property type="entry name" value="RNA_pol_3_Rpc31"/>
    <property type="match status" value="1"/>
</dbReference>
<feature type="compositionally biased region" description="Acidic residues" evidence="4">
    <location>
        <begin position="161"/>
        <end position="170"/>
    </location>
</feature>
<protein>
    <recommendedName>
        <fullName evidence="7">DNA-directed RNA polymerase III subunit</fullName>
    </recommendedName>
</protein>
<dbReference type="EMBL" id="VSWD01000007">
    <property type="protein sequence ID" value="KAK3096629.1"/>
    <property type="molecule type" value="Genomic_DNA"/>
</dbReference>
<evidence type="ECO:0000313" key="5">
    <source>
        <dbReference type="EMBL" id="KAK3096629.1"/>
    </source>
</evidence>
<feature type="compositionally biased region" description="Basic and acidic residues" evidence="4">
    <location>
        <begin position="148"/>
        <end position="160"/>
    </location>
</feature>
<dbReference type="GO" id="GO:0006383">
    <property type="term" value="P:transcription by RNA polymerase III"/>
    <property type="evidence" value="ECO:0007669"/>
    <property type="project" value="InterPro"/>
</dbReference>
<evidence type="ECO:0008006" key="7">
    <source>
        <dbReference type="Google" id="ProtNLM"/>
    </source>
</evidence>
<comment type="caution">
    <text evidence="5">The sequence shown here is derived from an EMBL/GenBank/DDBJ whole genome shotgun (WGS) entry which is preliminary data.</text>
</comment>
<comment type="similarity">
    <text evidence="2">Belongs to the eukaryotic RPC7 RNA polymerase subunit family.</text>
</comment>
<evidence type="ECO:0000256" key="2">
    <source>
        <dbReference type="ARBA" id="ARBA00008352"/>
    </source>
</evidence>
<gene>
    <name evidence="5" type="ORF">FSP39_001876</name>
</gene>
<dbReference type="AlphaFoldDB" id="A0AA89BW58"/>
<dbReference type="InterPro" id="IPR024661">
    <property type="entry name" value="RNA_pol_III_Rpc31"/>
</dbReference>
<evidence type="ECO:0000313" key="6">
    <source>
        <dbReference type="Proteomes" id="UP001186944"/>
    </source>
</evidence>
<keyword evidence="3" id="KW-0539">Nucleus</keyword>
<reference evidence="5" key="1">
    <citation type="submission" date="2019-08" db="EMBL/GenBank/DDBJ databases">
        <title>The improved chromosome-level genome for the pearl oyster Pinctada fucata martensii using PacBio sequencing and Hi-C.</title>
        <authorList>
            <person name="Zheng Z."/>
        </authorList>
    </citation>
    <scope>NUCLEOTIDE SEQUENCE</scope>
    <source>
        <strain evidence="5">ZZ-2019</strain>
        <tissue evidence="5">Adductor muscle</tissue>
    </source>
</reference>
<keyword evidence="6" id="KW-1185">Reference proteome</keyword>
<feature type="compositionally biased region" description="Acidic residues" evidence="4">
    <location>
        <begin position="177"/>
        <end position="193"/>
    </location>
</feature>
<evidence type="ECO:0000256" key="1">
    <source>
        <dbReference type="ARBA" id="ARBA00004123"/>
    </source>
</evidence>
<dbReference type="GO" id="GO:0005666">
    <property type="term" value="C:RNA polymerase III complex"/>
    <property type="evidence" value="ECO:0007669"/>
    <property type="project" value="TreeGrafter"/>
</dbReference>
<sequence>MAGRGRGRGRSVSFNVEALGFGRGEALPGPIQQPPPLFPTVEFHPIPLGQGDEYDYMLALKQEFRVMMRKSPYSVTTNEKRKDIVRYSDKYRWQQGNVETVEEWTPDYSILPAELKPKKVRRTKRSVKPNIPVKKRKVEDKDITKTLEELEKKEETSKEDVEGEDDDEEDAEKKGEDGEEEIEEEDFEEEEAEEVRFELSLEHVENVFLVKNIL</sequence>
<evidence type="ECO:0000256" key="4">
    <source>
        <dbReference type="SAM" id="MobiDB-lite"/>
    </source>
</evidence>
<proteinExistence type="inferred from homology"/>
<dbReference type="Proteomes" id="UP001186944">
    <property type="component" value="Unassembled WGS sequence"/>
</dbReference>